<proteinExistence type="predicted"/>
<keyword evidence="1" id="KW-0614">Plasmid</keyword>
<dbReference type="AlphaFoldDB" id="A0A221T0I8"/>
<keyword evidence="2" id="KW-1185">Reference proteome</keyword>
<gene>
    <name evidence="1" type="ORF">DFI_14550</name>
</gene>
<evidence type="ECO:0000313" key="1">
    <source>
        <dbReference type="EMBL" id="ASN82405.1"/>
    </source>
</evidence>
<reference evidence="1 2" key="1">
    <citation type="submission" date="2017-05" db="EMBL/GenBank/DDBJ databases">
        <title>The complete genome sequence of Deinococcus ficus isolated from the rhizosphere of the Ficus religiosa L. in Taiwan.</title>
        <authorList>
            <person name="Wu K.-M."/>
            <person name="Liao T.-L."/>
            <person name="Liu Y.-M."/>
            <person name="Young C.-C."/>
            <person name="Tsai S.-F."/>
        </authorList>
    </citation>
    <scope>NUCLEOTIDE SEQUENCE [LARGE SCALE GENOMIC DNA]</scope>
    <source>
        <strain evidence="1 2">CC-FR2-10</strain>
        <plasmid evidence="2">pdfi1</plasmid>
    </source>
</reference>
<dbReference type="KEGG" id="dfc:DFI_14550"/>
<geneLocation type="plasmid" evidence="2">
    <name>pdfi1</name>
</geneLocation>
<organism evidence="1 2">
    <name type="scientific">Deinococcus ficus</name>
    <dbReference type="NCBI Taxonomy" id="317577"/>
    <lineage>
        <taxon>Bacteria</taxon>
        <taxon>Thermotogati</taxon>
        <taxon>Deinococcota</taxon>
        <taxon>Deinococci</taxon>
        <taxon>Deinococcales</taxon>
        <taxon>Deinococcaceae</taxon>
        <taxon>Deinococcus</taxon>
    </lineage>
</organism>
<protein>
    <submittedName>
        <fullName evidence="1">Uncharacterized protein</fullName>
    </submittedName>
</protein>
<sequence>MISFLNGLRLHPDVLSLAATLEHQDVGAVHLSPAEAAGLADLLDSRSPGELPCSFGTIRARVTTGETVRAQTPSLARSERLVVNGGYIRLDVTLTRDVGLLTEGTWLELGLIHDRGGNIEVIARALRSPEEGTTGLCHVSAESDVLVFHAPTLKFRAQVPRAGLHDDSLEWLAQAGLDLRARQWSLSRPRDGVTVVQVELGERALSFANVDLAAPLMLTAADL</sequence>
<name>A0A221T0I8_9DEIO</name>
<dbReference type="EMBL" id="CP021082">
    <property type="protein sequence ID" value="ASN82405.1"/>
    <property type="molecule type" value="Genomic_DNA"/>
</dbReference>
<dbReference type="RefSeq" id="WP_027464017.1">
    <property type="nucleotide sequence ID" value="NZ_CP021082.1"/>
</dbReference>
<dbReference type="STRING" id="317577.GCA_000419625_03240"/>
<accession>A0A221T0I8</accession>
<evidence type="ECO:0000313" key="2">
    <source>
        <dbReference type="Proteomes" id="UP000259030"/>
    </source>
</evidence>
<dbReference type="Proteomes" id="UP000259030">
    <property type="component" value="Plasmid pDFI1"/>
</dbReference>